<dbReference type="RefSeq" id="WP_244274174.1">
    <property type="nucleotide sequence ID" value="NZ_FOWE01000005.1"/>
</dbReference>
<keyword evidence="5" id="KW-1185">Reference proteome</keyword>
<feature type="coiled-coil region" evidence="1">
    <location>
        <begin position="195"/>
        <end position="229"/>
    </location>
</feature>
<dbReference type="InterPro" id="IPR016047">
    <property type="entry name" value="M23ase_b-sheet_dom"/>
</dbReference>
<evidence type="ECO:0000256" key="2">
    <source>
        <dbReference type="SAM" id="SignalP"/>
    </source>
</evidence>
<dbReference type="PANTHER" id="PTHR21666:SF270">
    <property type="entry name" value="MUREIN HYDROLASE ACTIVATOR ENVC"/>
    <property type="match status" value="1"/>
</dbReference>
<dbReference type="CDD" id="cd12797">
    <property type="entry name" value="M23_peptidase"/>
    <property type="match status" value="1"/>
</dbReference>
<accession>A0A1I5FPP8</accession>
<feature type="coiled-coil region" evidence="1">
    <location>
        <begin position="26"/>
        <end position="95"/>
    </location>
</feature>
<protein>
    <submittedName>
        <fullName evidence="4">Murein DD-endopeptidase MepM and murein hydrolase activator NlpD, contain LysM domain</fullName>
    </submittedName>
</protein>
<dbReference type="PANTHER" id="PTHR21666">
    <property type="entry name" value="PEPTIDASE-RELATED"/>
    <property type="match status" value="1"/>
</dbReference>
<evidence type="ECO:0000256" key="1">
    <source>
        <dbReference type="SAM" id="Coils"/>
    </source>
</evidence>
<dbReference type="AlphaFoldDB" id="A0A1I5FPP8"/>
<dbReference type="Proteomes" id="UP000183642">
    <property type="component" value="Unassembled WGS sequence"/>
</dbReference>
<reference evidence="5" key="1">
    <citation type="submission" date="2016-10" db="EMBL/GenBank/DDBJ databases">
        <authorList>
            <person name="Varghese N."/>
            <person name="Submissions S."/>
        </authorList>
    </citation>
    <scope>NUCLEOTIDE SEQUENCE [LARGE SCALE GENOMIC DNA]</scope>
    <source>
        <strain evidence="5">DSM 43161</strain>
    </source>
</reference>
<evidence type="ECO:0000259" key="3">
    <source>
        <dbReference type="Pfam" id="PF01551"/>
    </source>
</evidence>
<sequence length="388" mass="39496">MFATGAALGLLLTAAAPAIADPDDDVAAAEATEQDLATEVARIQAEVAAAEEQLQRMTVEAEAAADAALVAQAELAAAQEQAAIAAAELQVARDAVTAARAEVVELGREAYMQSTGGELGGTAEVLLDSEGPREVLERAATLDLLGDQRAETLDDFEVLEAQEAAADAAARAAVDERDAAARVAAEAQAAADARLAGAQAEYDALAADKARLDEQLRAAEVELLRLRGVRDAEAAYAAQQAAAQEAAVDVRAAVGGSAALTTGRVTSCYGARWGTLHQGVDIAAPIGTPVHAPEGGVVLQAGPASGFGQAVYVQHGDGTITLYGHVDQFLVSAGEVVSTGQQIATVGNKGQSTGPHLHFEVHEGGLYASRVNPMPWLEAHGISLGGAC</sequence>
<keyword evidence="1" id="KW-0175">Coiled coil</keyword>
<proteinExistence type="predicted"/>
<organism evidence="4 5">
    <name type="scientific">Geodermatophilus obscurus</name>
    <dbReference type="NCBI Taxonomy" id="1861"/>
    <lineage>
        <taxon>Bacteria</taxon>
        <taxon>Bacillati</taxon>
        <taxon>Actinomycetota</taxon>
        <taxon>Actinomycetes</taxon>
        <taxon>Geodermatophilales</taxon>
        <taxon>Geodermatophilaceae</taxon>
        <taxon>Geodermatophilus</taxon>
    </lineage>
</organism>
<gene>
    <name evidence="4" type="ORF">SAMN05660359_02285</name>
</gene>
<dbReference type="InterPro" id="IPR050570">
    <property type="entry name" value="Cell_wall_metabolism_enzyme"/>
</dbReference>
<feature type="signal peptide" evidence="2">
    <location>
        <begin position="1"/>
        <end position="20"/>
    </location>
</feature>
<dbReference type="InterPro" id="IPR011055">
    <property type="entry name" value="Dup_hybrid_motif"/>
</dbReference>
<dbReference type="EMBL" id="FOWE01000005">
    <property type="protein sequence ID" value="SFO25593.1"/>
    <property type="molecule type" value="Genomic_DNA"/>
</dbReference>
<keyword evidence="2" id="KW-0732">Signal</keyword>
<dbReference type="SUPFAM" id="SSF51261">
    <property type="entry name" value="Duplicated hybrid motif"/>
    <property type="match status" value="1"/>
</dbReference>
<evidence type="ECO:0000313" key="5">
    <source>
        <dbReference type="Proteomes" id="UP000183642"/>
    </source>
</evidence>
<dbReference type="GO" id="GO:0004222">
    <property type="term" value="F:metalloendopeptidase activity"/>
    <property type="evidence" value="ECO:0007669"/>
    <property type="project" value="TreeGrafter"/>
</dbReference>
<feature type="chain" id="PRO_5010333262" evidence="2">
    <location>
        <begin position="21"/>
        <end position="388"/>
    </location>
</feature>
<keyword evidence="4" id="KW-0378">Hydrolase</keyword>
<name>A0A1I5FPP8_9ACTN</name>
<feature type="domain" description="M23ase beta-sheet core" evidence="3">
    <location>
        <begin position="276"/>
        <end position="365"/>
    </location>
</feature>
<dbReference type="Pfam" id="PF01551">
    <property type="entry name" value="Peptidase_M23"/>
    <property type="match status" value="1"/>
</dbReference>
<evidence type="ECO:0000313" key="4">
    <source>
        <dbReference type="EMBL" id="SFO25593.1"/>
    </source>
</evidence>
<dbReference type="Gene3D" id="2.70.70.10">
    <property type="entry name" value="Glucose Permease (Domain IIA)"/>
    <property type="match status" value="1"/>
</dbReference>